<organism evidence="1 2">
    <name type="scientific">Natronorubrum texcoconense</name>
    <dbReference type="NCBI Taxonomy" id="1095776"/>
    <lineage>
        <taxon>Archaea</taxon>
        <taxon>Methanobacteriati</taxon>
        <taxon>Methanobacteriota</taxon>
        <taxon>Stenosarchaea group</taxon>
        <taxon>Halobacteria</taxon>
        <taxon>Halobacteriales</taxon>
        <taxon>Natrialbaceae</taxon>
        <taxon>Natronorubrum</taxon>
    </lineage>
</organism>
<accession>A0A1G9C5K3</accession>
<evidence type="ECO:0000313" key="1">
    <source>
        <dbReference type="EMBL" id="SDK46926.1"/>
    </source>
</evidence>
<keyword evidence="2" id="KW-1185">Reference proteome</keyword>
<dbReference type="RefSeq" id="WP_139171312.1">
    <property type="nucleotide sequence ID" value="NZ_FNFE01000004.1"/>
</dbReference>
<reference evidence="2" key="1">
    <citation type="submission" date="2016-10" db="EMBL/GenBank/DDBJ databases">
        <authorList>
            <person name="Varghese N."/>
            <person name="Submissions S."/>
        </authorList>
    </citation>
    <scope>NUCLEOTIDE SEQUENCE [LARGE SCALE GENOMIC DNA]</scope>
    <source>
        <strain evidence="2">B4,CECT 8067,JCM 17497</strain>
    </source>
</reference>
<proteinExistence type="predicted"/>
<dbReference type="EMBL" id="FNFE01000004">
    <property type="protein sequence ID" value="SDK46926.1"/>
    <property type="molecule type" value="Genomic_DNA"/>
</dbReference>
<dbReference type="AlphaFoldDB" id="A0A1G9C5K3"/>
<dbReference type="STRING" id="1095776.SAMN04515672_3222"/>
<protein>
    <recommendedName>
        <fullName evidence="3">DUF4145 domain-containing protein</fullName>
    </recommendedName>
</protein>
<evidence type="ECO:0008006" key="3">
    <source>
        <dbReference type="Google" id="ProtNLM"/>
    </source>
</evidence>
<evidence type="ECO:0000313" key="2">
    <source>
        <dbReference type="Proteomes" id="UP000198882"/>
    </source>
</evidence>
<sequence>MNPKEFKTDDGDLYYYFEEPWIPFENQNVLQRIFRLNRDFDKIFESLDEVEELVDDLNESEPSRSLLHKGISNIHTLIQCLEEYLYNFPDLLSEDWFVDFWQTVAAATWRAEKGVFDDKPGQLESRLREILDHTSQSPYKGIYQPFSDFIERRGWEISVHDIPEEYRNDVYEARDLYCLGYFSTSLFVLGRAVEKALLELGQLRNIRSIEAFGREKSWNEARFYSRKEALKHIQHPTGTEKMISQRQYHEISILVDYRNNVAHTDYDNLDRQEALRQIQNAFSLLQEMCEKIGELRELSDDEIEPIEGQSVN</sequence>
<gene>
    <name evidence="1" type="ORF">SAMN04515672_3222</name>
</gene>
<dbReference type="Proteomes" id="UP000198882">
    <property type="component" value="Unassembled WGS sequence"/>
</dbReference>
<dbReference type="OrthoDB" id="202467at2157"/>
<name>A0A1G9C5K3_9EURY</name>